<dbReference type="Proteomes" id="UP000597762">
    <property type="component" value="Unassembled WGS sequence"/>
</dbReference>
<accession>A0A812C0C1</accession>
<name>A0A812C0C1_ACAPH</name>
<dbReference type="AlphaFoldDB" id="A0A812C0C1"/>
<keyword evidence="3" id="KW-1185">Reference proteome</keyword>
<keyword evidence="1" id="KW-1133">Transmembrane helix</keyword>
<evidence type="ECO:0000313" key="2">
    <source>
        <dbReference type="EMBL" id="CAE1248206.1"/>
    </source>
</evidence>
<keyword evidence="1" id="KW-0472">Membrane</keyword>
<gene>
    <name evidence="2" type="ORF">SPHA_26047</name>
</gene>
<feature type="transmembrane region" description="Helical" evidence="1">
    <location>
        <begin position="125"/>
        <end position="149"/>
    </location>
</feature>
<dbReference type="EMBL" id="CAHIKZ030000995">
    <property type="protein sequence ID" value="CAE1248206.1"/>
    <property type="molecule type" value="Genomic_DNA"/>
</dbReference>
<reference evidence="2" key="1">
    <citation type="submission" date="2021-01" db="EMBL/GenBank/DDBJ databases">
        <authorList>
            <person name="Li R."/>
            <person name="Bekaert M."/>
        </authorList>
    </citation>
    <scope>NUCLEOTIDE SEQUENCE</scope>
    <source>
        <strain evidence="2">Farmed</strain>
    </source>
</reference>
<evidence type="ECO:0000256" key="1">
    <source>
        <dbReference type="SAM" id="Phobius"/>
    </source>
</evidence>
<keyword evidence="1" id="KW-0812">Transmembrane</keyword>
<evidence type="ECO:0000313" key="3">
    <source>
        <dbReference type="Proteomes" id="UP000597762"/>
    </source>
</evidence>
<protein>
    <submittedName>
        <fullName evidence="2">Uncharacterized protein</fullName>
    </submittedName>
</protein>
<proteinExistence type="predicted"/>
<comment type="caution">
    <text evidence="2">The sequence shown here is derived from an EMBL/GenBank/DDBJ whole genome shotgun (WGS) entry which is preliminary data.</text>
</comment>
<organism evidence="2 3">
    <name type="scientific">Acanthosepion pharaonis</name>
    <name type="common">Pharaoh cuttlefish</name>
    <name type="synonym">Sepia pharaonis</name>
    <dbReference type="NCBI Taxonomy" id="158019"/>
    <lineage>
        <taxon>Eukaryota</taxon>
        <taxon>Metazoa</taxon>
        <taxon>Spiralia</taxon>
        <taxon>Lophotrochozoa</taxon>
        <taxon>Mollusca</taxon>
        <taxon>Cephalopoda</taxon>
        <taxon>Coleoidea</taxon>
        <taxon>Decapodiformes</taxon>
        <taxon>Sepiida</taxon>
        <taxon>Sepiina</taxon>
        <taxon>Sepiidae</taxon>
        <taxon>Acanthosepion</taxon>
    </lineage>
</organism>
<sequence>MAVGAATDSQRMVKPARQRIRFAPDEVSLLLALELGSCHSLLPDVVSPPSSVGNNEVSRGHTSPTSRYPVDDYRLPDCFIPVTRPFKNFDVQRPRRDFYPNCVSFFIPSRSCPIRRGHNFLFIPIYFYYSFYHSFFSFLSLFVITFYFYHSSFCFFTCRSFSVSFCFSSPNTFEIGLVQHNSTFSNGRYFEFHGKRLQVGIMLIWDGSSTVHLKLYLPFF</sequence>